<gene>
    <name evidence="1" type="ORF">MKW98_010648</name>
</gene>
<reference evidence="1" key="1">
    <citation type="submission" date="2022-04" db="EMBL/GenBank/DDBJ databases">
        <title>A functionally conserved STORR gene fusion in Papaver species that diverged 16.8 million years ago.</title>
        <authorList>
            <person name="Catania T."/>
        </authorList>
    </citation>
    <scope>NUCLEOTIDE SEQUENCE</scope>
    <source>
        <strain evidence="1">S-188037</strain>
    </source>
</reference>
<name>A0AAD4XDJ6_9MAGN</name>
<protein>
    <submittedName>
        <fullName evidence="1">Uncharacterized protein</fullName>
    </submittedName>
</protein>
<dbReference type="Proteomes" id="UP001202328">
    <property type="component" value="Unassembled WGS sequence"/>
</dbReference>
<comment type="caution">
    <text evidence="1">The sequence shown here is derived from an EMBL/GenBank/DDBJ whole genome shotgun (WGS) entry which is preliminary data.</text>
</comment>
<sequence length="220" mass="25157">MSKDSFNFLTKYLATFSSDDANIMSEAKGEAVRAVMEFVKAPDMFQCSLHEASVWKLGVIRLSSEGMLSFIAYQRKDFTYYNGSLHLEKQRSKHNLGITPAQSPKEQAVSSYKPQVYHVTDQMDQLNQIIIVSRCSDCLFRPNQWVALRSKLSMWRAVLNVRIEILAAVDEEDGVARWQITWLGIHKMRDQNTASMLSIWEVVADHVLLKILETMVSSTM</sequence>
<organism evidence="1 2">
    <name type="scientific">Papaver atlanticum</name>
    <dbReference type="NCBI Taxonomy" id="357466"/>
    <lineage>
        <taxon>Eukaryota</taxon>
        <taxon>Viridiplantae</taxon>
        <taxon>Streptophyta</taxon>
        <taxon>Embryophyta</taxon>
        <taxon>Tracheophyta</taxon>
        <taxon>Spermatophyta</taxon>
        <taxon>Magnoliopsida</taxon>
        <taxon>Ranunculales</taxon>
        <taxon>Papaveraceae</taxon>
        <taxon>Papaveroideae</taxon>
        <taxon>Papaver</taxon>
    </lineage>
</organism>
<accession>A0AAD4XDJ6</accession>
<evidence type="ECO:0000313" key="2">
    <source>
        <dbReference type="Proteomes" id="UP001202328"/>
    </source>
</evidence>
<evidence type="ECO:0000313" key="1">
    <source>
        <dbReference type="EMBL" id="KAI3907298.1"/>
    </source>
</evidence>
<dbReference type="EMBL" id="JAJJMB010010620">
    <property type="protein sequence ID" value="KAI3907298.1"/>
    <property type="molecule type" value="Genomic_DNA"/>
</dbReference>
<dbReference type="AlphaFoldDB" id="A0AAD4XDJ6"/>
<keyword evidence="2" id="KW-1185">Reference proteome</keyword>
<proteinExistence type="predicted"/>